<proteinExistence type="predicted"/>
<evidence type="ECO:0000256" key="1">
    <source>
        <dbReference type="SAM" id="MobiDB-lite"/>
    </source>
</evidence>
<feature type="compositionally biased region" description="Low complexity" evidence="1">
    <location>
        <begin position="17"/>
        <end position="30"/>
    </location>
</feature>
<name>K0R5F3_THAOC</name>
<feature type="region of interest" description="Disordered" evidence="1">
    <location>
        <begin position="1"/>
        <end position="30"/>
    </location>
</feature>
<protein>
    <submittedName>
        <fullName evidence="2">Uncharacterized protein</fullName>
    </submittedName>
</protein>
<evidence type="ECO:0000313" key="3">
    <source>
        <dbReference type="Proteomes" id="UP000266841"/>
    </source>
</evidence>
<feature type="non-terminal residue" evidence="2">
    <location>
        <position position="1"/>
    </location>
</feature>
<feature type="region of interest" description="Disordered" evidence="1">
    <location>
        <begin position="129"/>
        <end position="148"/>
    </location>
</feature>
<organism evidence="2 3">
    <name type="scientific">Thalassiosira oceanica</name>
    <name type="common">Marine diatom</name>
    <dbReference type="NCBI Taxonomy" id="159749"/>
    <lineage>
        <taxon>Eukaryota</taxon>
        <taxon>Sar</taxon>
        <taxon>Stramenopiles</taxon>
        <taxon>Ochrophyta</taxon>
        <taxon>Bacillariophyta</taxon>
        <taxon>Coscinodiscophyceae</taxon>
        <taxon>Thalassiosirophycidae</taxon>
        <taxon>Thalassiosirales</taxon>
        <taxon>Thalassiosiraceae</taxon>
        <taxon>Thalassiosira</taxon>
    </lineage>
</organism>
<sequence>DSPSQASTNCRISQRKLTSSGRSGLSTGRGLSALALAGELTPRGRDERMIASHESNTPTLVAQRGAIQHTQRHATNNAQEQQALEEFRTARSWHTNDHLPEDIDRDDNSVFHTSNQVVWRHYSGPPEVHVPRYSRPSQTTGKHYRKPGRVTFIKANGMYTLKNKPPPRYNRGNNDRYPDRPRHRQGSQRQQSNYDNRRTSNYHRTQANSAFQTPTDLQGRWQAKVMSCTSSKGQPMEL</sequence>
<dbReference type="AlphaFoldDB" id="K0R5F3"/>
<evidence type="ECO:0000313" key="2">
    <source>
        <dbReference type="EMBL" id="EJK43741.1"/>
    </source>
</evidence>
<feature type="region of interest" description="Disordered" evidence="1">
    <location>
        <begin position="156"/>
        <end position="218"/>
    </location>
</feature>
<dbReference type="Proteomes" id="UP000266841">
    <property type="component" value="Unassembled WGS sequence"/>
</dbReference>
<reference evidence="2 3" key="1">
    <citation type="journal article" date="2012" name="Genome Biol.">
        <title>Genome and low-iron response of an oceanic diatom adapted to chronic iron limitation.</title>
        <authorList>
            <person name="Lommer M."/>
            <person name="Specht M."/>
            <person name="Roy A.S."/>
            <person name="Kraemer L."/>
            <person name="Andreson R."/>
            <person name="Gutowska M.A."/>
            <person name="Wolf J."/>
            <person name="Bergner S.V."/>
            <person name="Schilhabel M.B."/>
            <person name="Klostermeier U.C."/>
            <person name="Beiko R.G."/>
            <person name="Rosenstiel P."/>
            <person name="Hippler M."/>
            <person name="Laroche J."/>
        </authorList>
    </citation>
    <scope>NUCLEOTIDE SEQUENCE [LARGE SCALE GENOMIC DNA]</scope>
    <source>
        <strain evidence="2 3">CCMP1005</strain>
    </source>
</reference>
<feature type="compositionally biased region" description="Polar residues" evidence="1">
    <location>
        <begin position="202"/>
        <end position="216"/>
    </location>
</feature>
<keyword evidence="3" id="KW-1185">Reference proteome</keyword>
<dbReference type="EMBL" id="AGNL01050708">
    <property type="protein sequence ID" value="EJK43741.1"/>
    <property type="molecule type" value="Genomic_DNA"/>
</dbReference>
<comment type="caution">
    <text evidence="2">The sequence shown here is derived from an EMBL/GenBank/DDBJ whole genome shotgun (WGS) entry which is preliminary data.</text>
</comment>
<feature type="compositionally biased region" description="Polar residues" evidence="1">
    <location>
        <begin position="1"/>
        <end position="16"/>
    </location>
</feature>
<gene>
    <name evidence="2" type="ORF">THAOC_37784</name>
</gene>
<accession>K0R5F3</accession>